<dbReference type="PANTHER" id="PTHR45266">
    <property type="entry name" value="OXALOACETATE DECARBOXYLASE ALPHA CHAIN"/>
    <property type="match status" value="1"/>
</dbReference>
<comment type="pathway">
    <text evidence="1 8">Lipid metabolism; fatty acid biosynthesis.</text>
</comment>
<dbReference type="EMBL" id="BAAACP010000005">
    <property type="protein sequence ID" value="GAA0863085.1"/>
    <property type="molecule type" value="Genomic_DNA"/>
</dbReference>
<evidence type="ECO:0000256" key="4">
    <source>
        <dbReference type="ARBA" id="ARBA00022832"/>
    </source>
</evidence>
<comment type="caution">
    <text evidence="10">The sequence shown here is derived from an EMBL/GenBank/DDBJ whole genome shotgun (WGS) entry which is preliminary data.</text>
</comment>
<keyword evidence="4 8" id="KW-0276">Fatty acid metabolism</keyword>
<evidence type="ECO:0000256" key="6">
    <source>
        <dbReference type="ARBA" id="ARBA00023160"/>
    </source>
</evidence>
<proteinExistence type="predicted"/>
<dbReference type="CDD" id="cd06850">
    <property type="entry name" value="biotinyl_domain"/>
    <property type="match status" value="1"/>
</dbReference>
<dbReference type="InterPro" id="IPR000089">
    <property type="entry name" value="Biotin_lipoyl"/>
</dbReference>
<evidence type="ECO:0000256" key="1">
    <source>
        <dbReference type="ARBA" id="ARBA00005194"/>
    </source>
</evidence>
<sequence length="147" mass="16758">MNLKEIKEILLTIDKTNLTYVNLKEKDFTLEVSKSKNTKTKDEILLTDSTIDKQDVLETINQISVDDDIHLIKTPIMGTFYESPSPESSPFVRVGDKVNKGDTLCIIEAMKLMNEIHSDVDGEIVEVLLKNEDLVEYNQPLFKIKTI</sequence>
<evidence type="ECO:0000256" key="5">
    <source>
        <dbReference type="ARBA" id="ARBA00023098"/>
    </source>
</evidence>
<dbReference type="InterPro" id="IPR001882">
    <property type="entry name" value="Biotin_BS"/>
</dbReference>
<reference evidence="11" key="1">
    <citation type="journal article" date="2019" name="Int. J. Syst. Evol. Microbiol.">
        <title>The Global Catalogue of Microorganisms (GCM) 10K type strain sequencing project: providing services to taxonomists for standard genome sequencing and annotation.</title>
        <authorList>
            <consortium name="The Broad Institute Genomics Platform"/>
            <consortium name="The Broad Institute Genome Sequencing Center for Infectious Disease"/>
            <person name="Wu L."/>
            <person name="Ma J."/>
        </authorList>
    </citation>
    <scope>NUCLEOTIDE SEQUENCE [LARGE SCALE GENOMIC DNA]</scope>
    <source>
        <strain evidence="11">JCM 6486</strain>
    </source>
</reference>
<dbReference type="PANTHER" id="PTHR45266:SF3">
    <property type="entry name" value="OXALOACETATE DECARBOXYLASE ALPHA CHAIN"/>
    <property type="match status" value="1"/>
</dbReference>
<dbReference type="NCBIfam" id="TIGR00531">
    <property type="entry name" value="BCCP"/>
    <property type="match status" value="1"/>
</dbReference>
<dbReference type="Pfam" id="PF00364">
    <property type="entry name" value="Biotin_lipoyl"/>
    <property type="match status" value="1"/>
</dbReference>
<dbReference type="Gene3D" id="2.40.50.100">
    <property type="match status" value="1"/>
</dbReference>
<dbReference type="InterPro" id="IPR001249">
    <property type="entry name" value="AcCoA_biotinCC"/>
</dbReference>
<accession>A0ABP3XET7</accession>
<dbReference type="PRINTS" id="PR01071">
    <property type="entry name" value="ACOABIOTINCC"/>
</dbReference>
<keyword evidence="5 8" id="KW-0443">Lipid metabolism</keyword>
<dbReference type="PROSITE" id="PS50968">
    <property type="entry name" value="BIOTINYL_LIPOYL"/>
    <property type="match status" value="1"/>
</dbReference>
<organism evidence="10 11">
    <name type="scientific">Paraclostridium tenue</name>
    <dbReference type="NCBI Taxonomy" id="1737"/>
    <lineage>
        <taxon>Bacteria</taxon>
        <taxon>Bacillati</taxon>
        <taxon>Bacillota</taxon>
        <taxon>Clostridia</taxon>
        <taxon>Peptostreptococcales</taxon>
        <taxon>Peptostreptococcaceae</taxon>
        <taxon>Paraclostridium</taxon>
    </lineage>
</organism>
<evidence type="ECO:0000313" key="11">
    <source>
        <dbReference type="Proteomes" id="UP001400965"/>
    </source>
</evidence>
<keyword evidence="11" id="KW-1185">Reference proteome</keyword>
<dbReference type="SUPFAM" id="SSF51230">
    <property type="entry name" value="Single hybrid motif"/>
    <property type="match status" value="1"/>
</dbReference>
<keyword evidence="6 8" id="KW-0275">Fatty acid biosynthesis</keyword>
<protein>
    <recommendedName>
        <fullName evidence="2 8">Biotin carboxyl carrier protein of acetyl-CoA carboxylase</fullName>
    </recommendedName>
</protein>
<feature type="domain" description="Lipoyl-binding" evidence="9">
    <location>
        <begin position="69"/>
        <end position="145"/>
    </location>
</feature>
<comment type="function">
    <text evidence="8">This protein is a component of the acetyl coenzyme A carboxylase complex; first, biotin carboxylase catalyzes the carboxylation of the carrier protein and then the transcarboxylase transfers the carboxyl group to form malonyl-CoA.</text>
</comment>
<evidence type="ECO:0000259" key="9">
    <source>
        <dbReference type="PROSITE" id="PS50968"/>
    </source>
</evidence>
<keyword evidence="3 8" id="KW-0444">Lipid biosynthesis</keyword>
<name>A0ABP3XET7_9FIRM</name>
<dbReference type="RefSeq" id="WP_346043607.1">
    <property type="nucleotide sequence ID" value="NZ_BAAACP010000005.1"/>
</dbReference>
<gene>
    <name evidence="10" type="primary">accB</name>
    <name evidence="10" type="ORF">GCM10008917_11060</name>
</gene>
<dbReference type="Proteomes" id="UP001400965">
    <property type="component" value="Unassembled WGS sequence"/>
</dbReference>
<dbReference type="InterPro" id="IPR011053">
    <property type="entry name" value="Single_hybrid_motif"/>
</dbReference>
<evidence type="ECO:0000256" key="3">
    <source>
        <dbReference type="ARBA" id="ARBA00022516"/>
    </source>
</evidence>
<keyword evidence="7 8" id="KW-0092">Biotin</keyword>
<dbReference type="PROSITE" id="PS00188">
    <property type="entry name" value="BIOTIN"/>
    <property type="match status" value="1"/>
</dbReference>
<evidence type="ECO:0000256" key="8">
    <source>
        <dbReference type="RuleBase" id="RU364072"/>
    </source>
</evidence>
<evidence type="ECO:0000256" key="7">
    <source>
        <dbReference type="ARBA" id="ARBA00023267"/>
    </source>
</evidence>
<dbReference type="InterPro" id="IPR050709">
    <property type="entry name" value="Biotin_Carboxyl_Carrier/Decarb"/>
</dbReference>
<evidence type="ECO:0000313" key="10">
    <source>
        <dbReference type="EMBL" id="GAA0863085.1"/>
    </source>
</evidence>
<evidence type="ECO:0000256" key="2">
    <source>
        <dbReference type="ARBA" id="ARBA00017562"/>
    </source>
</evidence>